<reference evidence="3" key="1">
    <citation type="journal article" date="2019" name="Int. J. Syst. Evol. Microbiol.">
        <title>The Global Catalogue of Microorganisms (GCM) 10K type strain sequencing project: providing services to taxonomists for standard genome sequencing and annotation.</title>
        <authorList>
            <consortium name="The Broad Institute Genomics Platform"/>
            <consortium name="The Broad Institute Genome Sequencing Center for Infectious Disease"/>
            <person name="Wu L."/>
            <person name="Ma J."/>
        </authorList>
    </citation>
    <scope>NUCLEOTIDE SEQUENCE [LARGE SCALE GENOMIC DNA]</scope>
    <source>
        <strain evidence="3">JCM 17927</strain>
    </source>
</reference>
<accession>A0ABP8MKT0</accession>
<dbReference type="Proteomes" id="UP001501175">
    <property type="component" value="Unassembled WGS sequence"/>
</dbReference>
<dbReference type="Gene3D" id="2.60.40.2810">
    <property type="match status" value="3"/>
</dbReference>
<dbReference type="Pfam" id="PF17963">
    <property type="entry name" value="Big_9"/>
    <property type="match status" value="4"/>
</dbReference>
<sequence length="804" mass="80803">MGYCQQVSPNTVNYRVTYDAATNRYTAFVIPNYNVPNSNNTGSVERGGTAQYTLKVPAQFVIQDIQDIRGTWEKNPLKLGPGQPNQDFSGTGLDPAFAYYVIGKSPSETDYGSFQAGVPVALFSFAGNGCFGPVTPLPPNDPFIVAADQRFSLNVGNSFYSRSGQPAGGNVVPLEQFVNISGPAANCQTGTVATPDNATTTAGTLVVVPILNNDLFNGGPASTTNVTASITGAPSSGTATVNANGTVNFTPAPGFTGPISFTYTICSISTPPQCASAVVTVTVNPVTQPTSTVANPDNSTTTAGVPVTTSVLANDLRNGGPASTTNVTVSVTGAPSSGTATVNANGTITFTPAPGFTGPVSYTYTICSIATPVQCAPAVVTVQVNAVTPPTSTVANPDNTTTAAGTAVTTNVLANDTRNGGPASTTNVTVSITGAPSSGTATVNANGTITFTPAPGFTGPVSYTYTICSIATPVQCATAVVTVTVNPGTQPTSTVATNDNATTTTGTPVIIPILANDTRNGGPASTTNVTASITGVPSSGTATVNANGTVTFTPAPGFTGPVSFTYTICSIATPVQCATAVVAVTVNPITGASADVRVTKVVSQAQSTVGGVVSFTVTVQNVGPGTAANVVVTDTITRSTMVQMQGPAIVSRGSFNSTTGLWTVGTLAAGESATMVMSVQLRAEGVITNTASVSSTTSDPNSGNNVASACVSVPVQLCQGEALVITIPAGFQNVQWFRNGQAVTGGVTSTSITITQGGTYTVTAGNGACPLGGNCCPIIVQAVDCCQPVCVPFVISKTRSTLVR</sequence>
<evidence type="ECO:0000259" key="1">
    <source>
        <dbReference type="Pfam" id="PF01345"/>
    </source>
</evidence>
<dbReference type="InterPro" id="IPR001434">
    <property type="entry name" value="OmcB-like_DUF11"/>
</dbReference>
<dbReference type="EMBL" id="BAABHD010000014">
    <property type="protein sequence ID" value="GAA4451071.1"/>
    <property type="molecule type" value="Genomic_DNA"/>
</dbReference>
<comment type="caution">
    <text evidence="2">The sequence shown here is derived from an EMBL/GenBank/DDBJ whole genome shotgun (WGS) entry which is preliminary data.</text>
</comment>
<evidence type="ECO:0000313" key="3">
    <source>
        <dbReference type="Proteomes" id="UP001501175"/>
    </source>
</evidence>
<gene>
    <name evidence="2" type="ORF">GCM10023189_12540</name>
</gene>
<dbReference type="NCBIfam" id="NF012211">
    <property type="entry name" value="tand_rpt_95"/>
    <property type="match status" value="4"/>
</dbReference>
<feature type="domain" description="DUF11" evidence="1">
    <location>
        <begin position="595"/>
        <end position="709"/>
    </location>
</feature>
<dbReference type="Gene3D" id="2.60.40.10">
    <property type="entry name" value="Immunoglobulins"/>
    <property type="match status" value="1"/>
</dbReference>
<protein>
    <recommendedName>
        <fullName evidence="1">DUF11 domain-containing protein</fullName>
    </recommendedName>
</protein>
<name>A0ABP8MKT0_9BACT</name>
<evidence type="ECO:0000313" key="2">
    <source>
        <dbReference type="EMBL" id="GAA4451071.1"/>
    </source>
</evidence>
<dbReference type="Gene3D" id="2.60.40.3440">
    <property type="match status" value="1"/>
</dbReference>
<dbReference type="InterPro" id="IPR013783">
    <property type="entry name" value="Ig-like_fold"/>
</dbReference>
<proteinExistence type="predicted"/>
<keyword evidence="3" id="KW-1185">Reference proteome</keyword>
<dbReference type="Pfam" id="PF01345">
    <property type="entry name" value="DUF11"/>
    <property type="match status" value="1"/>
</dbReference>
<organism evidence="2 3">
    <name type="scientific">Nibrella saemangeumensis</name>
    <dbReference type="NCBI Taxonomy" id="1084526"/>
    <lineage>
        <taxon>Bacteria</taxon>
        <taxon>Pseudomonadati</taxon>
        <taxon>Bacteroidota</taxon>
        <taxon>Cytophagia</taxon>
        <taxon>Cytophagales</taxon>
        <taxon>Spirosomataceae</taxon>
        <taxon>Nibrella</taxon>
    </lineage>
</organism>